<name>A0A183JWC1_9TREM</name>
<gene>
    <name evidence="1" type="ORF">SCUD_LOCUS7016</name>
</gene>
<protein>
    <submittedName>
        <fullName evidence="3">Ovule protein</fullName>
    </submittedName>
</protein>
<dbReference type="Proteomes" id="UP000279833">
    <property type="component" value="Unassembled WGS sequence"/>
</dbReference>
<evidence type="ECO:0000313" key="1">
    <source>
        <dbReference type="EMBL" id="VDP24527.1"/>
    </source>
</evidence>
<evidence type="ECO:0000313" key="2">
    <source>
        <dbReference type="Proteomes" id="UP000279833"/>
    </source>
</evidence>
<reference evidence="3" key="1">
    <citation type="submission" date="2016-06" db="UniProtKB">
        <authorList>
            <consortium name="WormBaseParasite"/>
        </authorList>
    </citation>
    <scope>IDENTIFICATION</scope>
</reference>
<keyword evidence="2" id="KW-1185">Reference proteome</keyword>
<dbReference type="EMBL" id="UZAK01032229">
    <property type="protein sequence ID" value="VDP24527.1"/>
    <property type="molecule type" value="Genomic_DNA"/>
</dbReference>
<evidence type="ECO:0000313" key="3">
    <source>
        <dbReference type="WBParaSite" id="SCUD_0000701601-mRNA-1"/>
    </source>
</evidence>
<dbReference type="AlphaFoldDB" id="A0A183JWC1"/>
<dbReference type="WBParaSite" id="SCUD_0000701601-mRNA-1">
    <property type="protein sequence ID" value="SCUD_0000701601-mRNA-1"/>
    <property type="gene ID" value="SCUD_0000701601"/>
</dbReference>
<organism evidence="3">
    <name type="scientific">Schistosoma curassoni</name>
    <dbReference type="NCBI Taxonomy" id="6186"/>
    <lineage>
        <taxon>Eukaryota</taxon>
        <taxon>Metazoa</taxon>
        <taxon>Spiralia</taxon>
        <taxon>Lophotrochozoa</taxon>
        <taxon>Platyhelminthes</taxon>
        <taxon>Trematoda</taxon>
        <taxon>Digenea</taxon>
        <taxon>Strigeidida</taxon>
        <taxon>Schistosomatoidea</taxon>
        <taxon>Schistosomatidae</taxon>
        <taxon>Schistosoma</taxon>
    </lineage>
</organism>
<accession>A0A183JWC1</accession>
<proteinExistence type="predicted"/>
<sequence length="91" mass="10573">MIGCKRKCEYWQTEGRIPTIEQHIELKTTVYQPISKSQSSIRTSRQSLLLYGAETWRTTTTTIKKIQVFINGYLHKVLNIHCSDTTSNRLV</sequence>
<reference evidence="1 2" key="2">
    <citation type="submission" date="2018-11" db="EMBL/GenBank/DDBJ databases">
        <authorList>
            <consortium name="Pathogen Informatics"/>
        </authorList>
    </citation>
    <scope>NUCLEOTIDE SEQUENCE [LARGE SCALE GENOMIC DNA]</scope>
    <source>
        <strain evidence="1">Dakar</strain>
        <strain evidence="2">Dakar, Senegal</strain>
    </source>
</reference>